<dbReference type="RefSeq" id="WP_120768473.1">
    <property type="nucleotide sequence ID" value="NZ_CP033169.1"/>
</dbReference>
<dbReference type="InterPro" id="IPR050721">
    <property type="entry name" value="Trk_Ktr_HKT_K-transport"/>
</dbReference>
<dbReference type="GO" id="GO:0006813">
    <property type="term" value="P:potassium ion transport"/>
    <property type="evidence" value="ECO:0007669"/>
    <property type="project" value="InterPro"/>
</dbReference>
<organism evidence="3 4">
    <name type="scientific">Biomaibacter acetigenes</name>
    <dbReference type="NCBI Taxonomy" id="2316383"/>
    <lineage>
        <taxon>Bacteria</taxon>
        <taxon>Bacillati</taxon>
        <taxon>Bacillota</taxon>
        <taxon>Clostridia</taxon>
        <taxon>Thermosediminibacterales</taxon>
        <taxon>Tepidanaerobacteraceae</taxon>
        <taxon>Biomaibacter</taxon>
    </lineage>
</organism>
<sequence length="219" mass="23673">MKQLRQFAVIGMGRFGTSIASTLVSLGHEVLAIDKDENRIREISAKATHAVIADATNENALRSLGLDSFDCVIVSIGCDIQASILTTLILKDIGVKKIIAKAASDLHGKVLSKTGATTVIYPERDMAEKLAKSLASLNVLNMVEIARDACLIEINTPKIMVGKTLKELNLSQKYKINVVALKRKNDVKVILPPDEVLLEDDTLLVIGPGSCLKWLGEIA</sequence>
<dbReference type="SUPFAM" id="SSF116726">
    <property type="entry name" value="TrkA C-terminal domain-like"/>
    <property type="match status" value="1"/>
</dbReference>
<dbReference type="PANTHER" id="PTHR43833">
    <property type="entry name" value="POTASSIUM CHANNEL PROTEIN 2-RELATED-RELATED"/>
    <property type="match status" value="1"/>
</dbReference>
<name>A0A3G2R5U4_9FIRM</name>
<dbReference type="KEGG" id="bacg:D2962_09300"/>
<dbReference type="Gene3D" id="3.40.50.720">
    <property type="entry name" value="NAD(P)-binding Rossmann-like Domain"/>
    <property type="match status" value="1"/>
</dbReference>
<feature type="domain" description="RCK C-terminal" evidence="2">
    <location>
        <begin position="137"/>
        <end position="219"/>
    </location>
</feature>
<dbReference type="InterPro" id="IPR036721">
    <property type="entry name" value="RCK_C_sf"/>
</dbReference>
<dbReference type="PANTHER" id="PTHR43833:SF7">
    <property type="entry name" value="KTR SYSTEM POTASSIUM UPTAKE PROTEIN C"/>
    <property type="match status" value="1"/>
</dbReference>
<protein>
    <submittedName>
        <fullName evidence="3">TrkA family potassium uptake protein</fullName>
    </submittedName>
</protein>
<dbReference type="PROSITE" id="PS51201">
    <property type="entry name" value="RCK_N"/>
    <property type="match status" value="1"/>
</dbReference>
<evidence type="ECO:0000313" key="4">
    <source>
        <dbReference type="Proteomes" id="UP000280960"/>
    </source>
</evidence>
<dbReference type="InterPro" id="IPR003148">
    <property type="entry name" value="RCK_N"/>
</dbReference>
<dbReference type="GO" id="GO:0008324">
    <property type="term" value="F:monoatomic cation transmembrane transporter activity"/>
    <property type="evidence" value="ECO:0007669"/>
    <property type="project" value="InterPro"/>
</dbReference>
<proteinExistence type="predicted"/>
<evidence type="ECO:0000259" key="2">
    <source>
        <dbReference type="PROSITE" id="PS51202"/>
    </source>
</evidence>
<dbReference type="SUPFAM" id="SSF51735">
    <property type="entry name" value="NAD(P)-binding Rossmann-fold domains"/>
    <property type="match status" value="1"/>
</dbReference>
<dbReference type="Pfam" id="PF02080">
    <property type="entry name" value="TrkA_C"/>
    <property type="match status" value="1"/>
</dbReference>
<dbReference type="PROSITE" id="PS51202">
    <property type="entry name" value="RCK_C"/>
    <property type="match status" value="1"/>
</dbReference>
<gene>
    <name evidence="3" type="ORF">D2962_09300</name>
</gene>
<evidence type="ECO:0000313" key="3">
    <source>
        <dbReference type="EMBL" id="AYO30779.1"/>
    </source>
</evidence>
<dbReference type="AlphaFoldDB" id="A0A3G2R5U4"/>
<dbReference type="InterPro" id="IPR036291">
    <property type="entry name" value="NAD(P)-bd_dom_sf"/>
</dbReference>
<dbReference type="Proteomes" id="UP000280960">
    <property type="component" value="Chromosome"/>
</dbReference>
<keyword evidence="4" id="KW-1185">Reference proteome</keyword>
<reference evidence="3 4" key="1">
    <citation type="submission" date="2018-10" db="EMBL/GenBank/DDBJ databases">
        <authorList>
            <person name="Zhang X."/>
        </authorList>
    </citation>
    <scope>NUCLEOTIDE SEQUENCE [LARGE SCALE GENOMIC DNA]</scope>
    <source>
        <strain evidence="3 4">SK-G1</strain>
    </source>
</reference>
<dbReference type="Pfam" id="PF02254">
    <property type="entry name" value="TrkA_N"/>
    <property type="match status" value="1"/>
</dbReference>
<dbReference type="EMBL" id="CP033169">
    <property type="protein sequence ID" value="AYO30779.1"/>
    <property type="molecule type" value="Genomic_DNA"/>
</dbReference>
<accession>A0A3G2R5U4</accession>
<feature type="domain" description="RCK N-terminal" evidence="1">
    <location>
        <begin position="4"/>
        <end position="121"/>
    </location>
</feature>
<dbReference type="InterPro" id="IPR006037">
    <property type="entry name" value="RCK_C"/>
</dbReference>
<dbReference type="Gene3D" id="3.30.70.1450">
    <property type="entry name" value="Regulator of K+ conductance, C-terminal domain"/>
    <property type="match status" value="1"/>
</dbReference>
<evidence type="ECO:0000259" key="1">
    <source>
        <dbReference type="PROSITE" id="PS51201"/>
    </source>
</evidence>